<proteinExistence type="predicted"/>
<dbReference type="Gene3D" id="1.25.40.10">
    <property type="entry name" value="Tetratricopeptide repeat domain"/>
    <property type="match status" value="1"/>
</dbReference>
<dbReference type="CDD" id="cd07302">
    <property type="entry name" value="CHD"/>
    <property type="match status" value="1"/>
</dbReference>
<accession>A0ABQ6CVL0</accession>
<dbReference type="Gene3D" id="3.40.50.10070">
    <property type="entry name" value="TolB, N-terminal domain"/>
    <property type="match status" value="1"/>
</dbReference>
<dbReference type="PROSITE" id="PS50125">
    <property type="entry name" value="GUANYLATE_CYCLASE_2"/>
    <property type="match status" value="1"/>
</dbReference>
<dbReference type="Pfam" id="PF13181">
    <property type="entry name" value="TPR_8"/>
    <property type="match status" value="1"/>
</dbReference>
<dbReference type="EMBL" id="BSPC01000087">
    <property type="protein sequence ID" value="GLS23858.1"/>
    <property type="molecule type" value="Genomic_DNA"/>
</dbReference>
<sequence length="585" mass="64131">MTESRKLAAILAADLAGYSRLMGQDETATVRDLKAHQAVVLPMIGQFEGVIVDTAGDGILAQFQSAVRAVECAVAIQKIMAERNLVVPEDRRMQFRIGVHLGDIIWEETRVYGDSVNIAARLEATAKPGAICLSEDAYRQVRGRLDLAVTDLGPTQLKNIAEPVRIYSVQIGVPAEAEPAALEKASAPAIPDKPSIAVLAFNNMSGDAEQEYFSDGITEDIITDLSRLSDLHVIARNSSFVYKKAAISIPEVAKALDVRYVLEGSVRKAGNRVRVTAQLIDASSGGHVWASRFDRDLSDIFAVQDELTQEIVAALKLKLTAGTHEQLASRRAVDIQAYELFLRGRELAWGTTGPGNIAARDLFERAIAIDPNYAAAYALAAFTHLIDYANAFSDDPQHSLGTGLELAQRAVKMDDEEPASHFALGVAHTWRRELDSALAEAQRGLALAPNSVELLLLLANVQIFSGEPAHALETLDIYMRLDPHYLEITLQALADAHFSLGDYAKAISALEQRLTRNQQAATAYALLASCHGHLGHREEAQRAWENTMRLNPSFSVERRRQVLPYRKPEDFEHRVEGLRKAGLSF</sequence>
<evidence type="ECO:0000259" key="2">
    <source>
        <dbReference type="PROSITE" id="PS50125"/>
    </source>
</evidence>
<feature type="domain" description="Guanylate cyclase" evidence="2">
    <location>
        <begin position="9"/>
        <end position="123"/>
    </location>
</feature>
<comment type="caution">
    <text evidence="3">The sequence shown here is derived from an EMBL/GenBank/DDBJ whole genome shotgun (WGS) entry which is preliminary data.</text>
</comment>
<keyword evidence="1" id="KW-0802">TPR repeat</keyword>
<dbReference type="PANTHER" id="PTHR43081:SF19">
    <property type="entry name" value="PH-SENSITIVE ADENYLATE CYCLASE RV1264"/>
    <property type="match status" value="1"/>
</dbReference>
<dbReference type="Pfam" id="PF00211">
    <property type="entry name" value="Guanylate_cyc"/>
    <property type="match status" value="1"/>
</dbReference>
<dbReference type="InterPro" id="IPR011990">
    <property type="entry name" value="TPR-like_helical_dom_sf"/>
</dbReference>
<evidence type="ECO:0000313" key="3">
    <source>
        <dbReference type="EMBL" id="GLS23858.1"/>
    </source>
</evidence>
<evidence type="ECO:0000256" key="1">
    <source>
        <dbReference type="PROSITE-ProRule" id="PRU00339"/>
    </source>
</evidence>
<dbReference type="PANTHER" id="PTHR43081">
    <property type="entry name" value="ADENYLATE CYCLASE, TERMINAL-DIFFERENTIATION SPECIFIC-RELATED"/>
    <property type="match status" value="1"/>
</dbReference>
<gene>
    <name evidence="3" type="ORF">GCM10007874_68790</name>
</gene>
<evidence type="ECO:0000313" key="4">
    <source>
        <dbReference type="Proteomes" id="UP001156882"/>
    </source>
</evidence>
<dbReference type="SUPFAM" id="SSF48452">
    <property type="entry name" value="TPR-like"/>
    <property type="match status" value="1"/>
</dbReference>
<dbReference type="Proteomes" id="UP001156882">
    <property type="component" value="Unassembled WGS sequence"/>
</dbReference>
<name>A0ABQ6CVL0_9HYPH</name>
<dbReference type="InterPro" id="IPR001054">
    <property type="entry name" value="A/G_cyclase"/>
</dbReference>
<dbReference type="SMART" id="SM00044">
    <property type="entry name" value="CYCc"/>
    <property type="match status" value="1"/>
</dbReference>
<dbReference type="InterPro" id="IPR050697">
    <property type="entry name" value="Adenylyl/Guanylyl_Cyclase_3/4"/>
</dbReference>
<dbReference type="Gene3D" id="3.30.70.1230">
    <property type="entry name" value="Nucleotide cyclase"/>
    <property type="match status" value="1"/>
</dbReference>
<protein>
    <submittedName>
        <fullName evidence="3">Guanylyl cyclase</fullName>
    </submittedName>
</protein>
<dbReference type="RefSeq" id="WP_284316788.1">
    <property type="nucleotide sequence ID" value="NZ_BSPC01000087.1"/>
</dbReference>
<feature type="repeat" description="TPR" evidence="1">
    <location>
        <begin position="521"/>
        <end position="554"/>
    </location>
</feature>
<keyword evidence="4" id="KW-1185">Reference proteome</keyword>
<dbReference type="PROSITE" id="PS50005">
    <property type="entry name" value="TPR"/>
    <property type="match status" value="1"/>
</dbReference>
<dbReference type="SUPFAM" id="SSF55073">
    <property type="entry name" value="Nucleotide cyclase"/>
    <property type="match status" value="1"/>
</dbReference>
<dbReference type="SMART" id="SM00028">
    <property type="entry name" value="TPR"/>
    <property type="match status" value="4"/>
</dbReference>
<reference evidence="4" key="1">
    <citation type="journal article" date="2019" name="Int. J. Syst. Evol. Microbiol.">
        <title>The Global Catalogue of Microorganisms (GCM) 10K type strain sequencing project: providing services to taxonomists for standard genome sequencing and annotation.</title>
        <authorList>
            <consortium name="The Broad Institute Genomics Platform"/>
            <consortium name="The Broad Institute Genome Sequencing Center for Infectious Disease"/>
            <person name="Wu L."/>
            <person name="Ma J."/>
        </authorList>
    </citation>
    <scope>NUCLEOTIDE SEQUENCE [LARGE SCALE GENOMIC DNA]</scope>
    <source>
        <strain evidence="4">NBRC 101365</strain>
    </source>
</reference>
<organism evidence="3 4">
    <name type="scientific">Labrys miyagiensis</name>
    <dbReference type="NCBI Taxonomy" id="346912"/>
    <lineage>
        <taxon>Bacteria</taxon>
        <taxon>Pseudomonadati</taxon>
        <taxon>Pseudomonadota</taxon>
        <taxon>Alphaproteobacteria</taxon>
        <taxon>Hyphomicrobiales</taxon>
        <taxon>Xanthobacteraceae</taxon>
        <taxon>Labrys</taxon>
    </lineage>
</organism>
<dbReference type="InterPro" id="IPR029787">
    <property type="entry name" value="Nucleotide_cyclase"/>
</dbReference>
<dbReference type="InterPro" id="IPR019734">
    <property type="entry name" value="TPR_rpt"/>
</dbReference>